<dbReference type="EMBL" id="MT144280">
    <property type="protein sequence ID" value="QJA51654.1"/>
    <property type="molecule type" value="Genomic_DNA"/>
</dbReference>
<dbReference type="InterPro" id="IPR020022">
    <property type="entry name" value="N-acetyl_sugar_amidoTrfase"/>
</dbReference>
<dbReference type="InterPro" id="IPR014729">
    <property type="entry name" value="Rossmann-like_a/b/a_fold"/>
</dbReference>
<dbReference type="AlphaFoldDB" id="A0A6H1ZVQ5"/>
<dbReference type="NCBIfam" id="TIGR03573">
    <property type="entry name" value="WbuX"/>
    <property type="match status" value="1"/>
</dbReference>
<proteinExistence type="predicted"/>
<organism evidence="1">
    <name type="scientific">viral metagenome</name>
    <dbReference type="NCBI Taxonomy" id="1070528"/>
    <lineage>
        <taxon>unclassified sequences</taxon>
        <taxon>metagenomes</taxon>
        <taxon>organismal metagenomes</taxon>
    </lineage>
</organism>
<evidence type="ECO:0008006" key="2">
    <source>
        <dbReference type="Google" id="ProtNLM"/>
    </source>
</evidence>
<protein>
    <recommendedName>
        <fullName evidence="2">N-acetyl sugar amidotransferase</fullName>
    </recommendedName>
</protein>
<accession>A0A6H1ZVQ5</accession>
<sequence>MNYCSRCCQPDTRPKLIFKDGVCGACLWEEERKKIDWNIRMEHLRMLVDWAKVEGKKRGTYDCVLGVSGGKDSTFTALYAKEKLGLNCLLVSAVPDMLTQIGRHNFDNLIRQGFDCIRIYVNPTLLRQLMRKDFFDYLHFRKANEYPLWASTYRVAKEKNIPLIIQGENAALTLGVSEGMNTDWDATTIYRTNTIAGATAVEHFSDFPANQLYSYTFPDLSNWDGKALWINYFLKEWSPEHNALFGKERGMRWRDSKVDGYIHPWSSLDSPFHVVSQMHKYYKFGFGFVTDEVCYDIREGRMTRKEGFDLIEKYDGQCYWEDIWEFSDFIGITMKEHWETVNKFRRYDPWGRFPEQTEGIL</sequence>
<reference evidence="1" key="1">
    <citation type="submission" date="2020-03" db="EMBL/GenBank/DDBJ databases">
        <title>The deep terrestrial virosphere.</title>
        <authorList>
            <person name="Holmfeldt K."/>
            <person name="Nilsson E."/>
            <person name="Simone D."/>
            <person name="Lopez-Fernandez M."/>
            <person name="Wu X."/>
            <person name="de Brujin I."/>
            <person name="Lundin D."/>
            <person name="Andersson A."/>
            <person name="Bertilsson S."/>
            <person name="Dopson M."/>
        </authorList>
    </citation>
    <scope>NUCLEOTIDE SEQUENCE</scope>
    <source>
        <strain evidence="1">TM448A02238</strain>
    </source>
</reference>
<name>A0A6H1ZVQ5_9ZZZZ</name>
<dbReference type="Gene3D" id="3.40.50.620">
    <property type="entry name" value="HUPs"/>
    <property type="match status" value="1"/>
</dbReference>
<gene>
    <name evidence="1" type="ORF">TM448A02238_0009</name>
</gene>
<dbReference type="SUPFAM" id="SSF52402">
    <property type="entry name" value="Adenine nucleotide alpha hydrolases-like"/>
    <property type="match status" value="1"/>
</dbReference>
<evidence type="ECO:0000313" key="1">
    <source>
        <dbReference type="EMBL" id="QJA51654.1"/>
    </source>
</evidence>